<keyword evidence="3" id="KW-0813">Transport</keyword>
<dbReference type="Proteomes" id="UP001449225">
    <property type="component" value="Unassembled WGS sequence"/>
</dbReference>
<evidence type="ECO:0000313" key="11">
    <source>
        <dbReference type="Proteomes" id="UP001449225"/>
    </source>
</evidence>
<evidence type="ECO:0000256" key="2">
    <source>
        <dbReference type="ARBA" id="ARBA00007362"/>
    </source>
</evidence>
<keyword evidence="11" id="KW-1185">Reference proteome</keyword>
<dbReference type="NCBIfam" id="TIGR00688">
    <property type="entry name" value="rarD"/>
    <property type="match status" value="1"/>
</dbReference>
<feature type="transmembrane region" description="Helical" evidence="8">
    <location>
        <begin position="182"/>
        <end position="201"/>
    </location>
</feature>
<dbReference type="InterPro" id="IPR004626">
    <property type="entry name" value="RarD"/>
</dbReference>
<feature type="transmembrane region" description="Helical" evidence="8">
    <location>
        <begin position="79"/>
        <end position="97"/>
    </location>
</feature>
<dbReference type="SUPFAM" id="SSF103481">
    <property type="entry name" value="Multidrug resistance efflux transporter EmrE"/>
    <property type="match status" value="2"/>
</dbReference>
<dbReference type="RefSeq" id="WP_342854133.1">
    <property type="nucleotide sequence ID" value="NZ_JBBMRA010000005.1"/>
</dbReference>
<feature type="transmembrane region" description="Helical" evidence="8">
    <location>
        <begin position="42"/>
        <end position="59"/>
    </location>
</feature>
<keyword evidence="7 8" id="KW-0472">Membrane</keyword>
<evidence type="ECO:0000256" key="4">
    <source>
        <dbReference type="ARBA" id="ARBA00022475"/>
    </source>
</evidence>
<dbReference type="PANTHER" id="PTHR22911">
    <property type="entry name" value="ACYL-MALONYL CONDENSING ENZYME-RELATED"/>
    <property type="match status" value="1"/>
</dbReference>
<keyword evidence="5 8" id="KW-0812">Transmembrane</keyword>
<evidence type="ECO:0000259" key="9">
    <source>
        <dbReference type="Pfam" id="PF00892"/>
    </source>
</evidence>
<sequence>MDLPSRSEQLKGIYFAAAAFIMWGFVPVYFKWVDHIEPLEVLAHRVVWSVVFLALFIALTQRSGEVFQLLKRPRIVSSLALSALVISLNWLVFIWAVGQERIVETTLGYFINPLLNILFGMMIFGERLRFLQWLSVGLAACAVAYQVFLLGELPWVALTLACCFSTYSVLRKKIPVDSVSGLFIETLWLLPISLAYMGWLYSQNAFQVLSTDIDTVWLLLCAGLVTSLPLLAFASGARRLSLTLIGLLQYIGPSIAFMIAVFYYDEPMDQQRLMTFIIIWIALALFSIEGILFQRRKHQQVVAQ</sequence>
<evidence type="ECO:0000256" key="5">
    <source>
        <dbReference type="ARBA" id="ARBA00022692"/>
    </source>
</evidence>
<comment type="subcellular location">
    <subcellularLocation>
        <location evidence="1">Cell membrane</location>
        <topology evidence="1">Multi-pass membrane protein</topology>
    </subcellularLocation>
</comment>
<comment type="similarity">
    <text evidence="2">Belongs to the EamA transporter family.</text>
</comment>
<feature type="transmembrane region" description="Helical" evidence="8">
    <location>
        <begin position="242"/>
        <end position="264"/>
    </location>
</feature>
<feature type="transmembrane region" description="Helical" evidence="8">
    <location>
        <begin position="12"/>
        <end position="30"/>
    </location>
</feature>
<evidence type="ECO:0000256" key="1">
    <source>
        <dbReference type="ARBA" id="ARBA00004651"/>
    </source>
</evidence>
<evidence type="ECO:0000256" key="7">
    <source>
        <dbReference type="ARBA" id="ARBA00023136"/>
    </source>
</evidence>
<keyword evidence="6 8" id="KW-1133">Transmembrane helix</keyword>
<dbReference type="InterPro" id="IPR000620">
    <property type="entry name" value="EamA_dom"/>
</dbReference>
<feature type="transmembrane region" description="Helical" evidence="8">
    <location>
        <begin position="216"/>
        <end position="235"/>
    </location>
</feature>
<feature type="domain" description="EamA" evidence="9">
    <location>
        <begin position="11"/>
        <end position="144"/>
    </location>
</feature>
<dbReference type="Pfam" id="PF00892">
    <property type="entry name" value="EamA"/>
    <property type="match status" value="1"/>
</dbReference>
<dbReference type="PANTHER" id="PTHR22911:SF137">
    <property type="entry name" value="SOLUTE CARRIER FAMILY 35 MEMBER G2-RELATED"/>
    <property type="match status" value="1"/>
</dbReference>
<feature type="transmembrane region" description="Helical" evidence="8">
    <location>
        <begin position="130"/>
        <end position="147"/>
    </location>
</feature>
<keyword evidence="4" id="KW-1003">Cell membrane</keyword>
<organism evidence="10 11">
    <name type="scientific">Neptuniibacter pectenicola</name>
    <dbReference type="NCBI Taxonomy" id="1806669"/>
    <lineage>
        <taxon>Bacteria</taxon>
        <taxon>Pseudomonadati</taxon>
        <taxon>Pseudomonadota</taxon>
        <taxon>Gammaproteobacteria</taxon>
        <taxon>Oceanospirillales</taxon>
        <taxon>Oceanospirillaceae</taxon>
        <taxon>Neptuniibacter</taxon>
    </lineage>
</organism>
<feature type="transmembrane region" description="Helical" evidence="8">
    <location>
        <begin position="276"/>
        <end position="293"/>
    </location>
</feature>
<feature type="transmembrane region" description="Helical" evidence="8">
    <location>
        <begin position="153"/>
        <end position="170"/>
    </location>
</feature>
<reference evidence="10 11" key="1">
    <citation type="submission" date="2024-03" db="EMBL/GenBank/DDBJ databases">
        <title>Community enrichment and isolation of bacterial strains for fucoidan degradation.</title>
        <authorList>
            <person name="Sichert A."/>
        </authorList>
    </citation>
    <scope>NUCLEOTIDE SEQUENCE [LARGE SCALE GENOMIC DNA]</scope>
    <source>
        <strain evidence="10 11">AS76</strain>
    </source>
</reference>
<dbReference type="EMBL" id="JBBMRA010000005">
    <property type="protein sequence ID" value="MEM5536145.1"/>
    <property type="molecule type" value="Genomic_DNA"/>
</dbReference>
<evidence type="ECO:0000256" key="6">
    <source>
        <dbReference type="ARBA" id="ARBA00022989"/>
    </source>
</evidence>
<evidence type="ECO:0000313" key="10">
    <source>
        <dbReference type="EMBL" id="MEM5536145.1"/>
    </source>
</evidence>
<gene>
    <name evidence="10" type="primary">rarD</name>
    <name evidence="10" type="ORF">WNY58_07040</name>
</gene>
<feature type="transmembrane region" description="Helical" evidence="8">
    <location>
        <begin position="109"/>
        <end position="125"/>
    </location>
</feature>
<accession>A0ABU9TQZ4</accession>
<proteinExistence type="inferred from homology"/>
<name>A0ABU9TQZ4_9GAMM</name>
<evidence type="ECO:0000256" key="3">
    <source>
        <dbReference type="ARBA" id="ARBA00022448"/>
    </source>
</evidence>
<protein>
    <submittedName>
        <fullName evidence="10">EamA family transporter RarD</fullName>
    </submittedName>
</protein>
<evidence type="ECO:0000256" key="8">
    <source>
        <dbReference type="SAM" id="Phobius"/>
    </source>
</evidence>
<dbReference type="InterPro" id="IPR037185">
    <property type="entry name" value="EmrE-like"/>
</dbReference>
<comment type="caution">
    <text evidence="10">The sequence shown here is derived from an EMBL/GenBank/DDBJ whole genome shotgun (WGS) entry which is preliminary data.</text>
</comment>